<protein>
    <submittedName>
        <fullName evidence="1">Uncharacterized protein</fullName>
    </submittedName>
</protein>
<keyword evidence="2" id="KW-1185">Reference proteome</keyword>
<proteinExistence type="predicted"/>
<dbReference type="RefSeq" id="WP_133711743.1">
    <property type="nucleotide sequence ID" value="NZ_SOAG01000004.1"/>
</dbReference>
<reference evidence="1 2" key="1">
    <citation type="submission" date="2019-03" db="EMBL/GenBank/DDBJ databases">
        <title>Genomic Encyclopedia of Archaeal and Bacterial Type Strains, Phase II (KMG-II): from individual species to whole genera.</title>
        <authorList>
            <person name="Goeker M."/>
        </authorList>
    </citation>
    <scope>NUCLEOTIDE SEQUENCE [LARGE SCALE GENOMIC DNA]</scope>
    <source>
        <strain evidence="1 2">DSM 28213</strain>
    </source>
</reference>
<dbReference type="AlphaFoldDB" id="A0A4R7F2X1"/>
<evidence type="ECO:0000313" key="1">
    <source>
        <dbReference type="EMBL" id="TDS64286.1"/>
    </source>
</evidence>
<dbReference type="Proteomes" id="UP000295215">
    <property type="component" value="Unassembled WGS sequence"/>
</dbReference>
<dbReference type="EMBL" id="SOAG01000004">
    <property type="protein sequence ID" value="TDS64286.1"/>
    <property type="molecule type" value="Genomic_DNA"/>
</dbReference>
<evidence type="ECO:0000313" key="2">
    <source>
        <dbReference type="Proteomes" id="UP000295215"/>
    </source>
</evidence>
<accession>A0A4R7F2X1</accession>
<organism evidence="1 2">
    <name type="scientific">Myroides indicus</name>
    <dbReference type="NCBI Taxonomy" id="1323422"/>
    <lineage>
        <taxon>Bacteria</taxon>
        <taxon>Pseudomonadati</taxon>
        <taxon>Bacteroidota</taxon>
        <taxon>Flavobacteriia</taxon>
        <taxon>Flavobacteriales</taxon>
        <taxon>Flavobacteriaceae</taxon>
        <taxon>Myroides</taxon>
    </lineage>
</organism>
<dbReference type="OrthoDB" id="1452858at2"/>
<name>A0A4R7F2X1_9FLAO</name>
<comment type="caution">
    <text evidence="1">The sequence shown here is derived from an EMBL/GenBank/DDBJ whole genome shotgun (WGS) entry which is preliminary data.</text>
</comment>
<gene>
    <name evidence="1" type="ORF">C8P70_1042</name>
</gene>
<sequence>MDKNRKKAAYKTYNPAIIRKLIEKYGFTPQFIGQSLRGERTSEASLRICEDYKMMERKINTTLKDL</sequence>